<dbReference type="RefSeq" id="WP_109742882.1">
    <property type="nucleotide sequence ID" value="NZ_QGGO01000009.1"/>
</dbReference>
<dbReference type="InterPro" id="IPR000667">
    <property type="entry name" value="Peptidase_S13"/>
</dbReference>
<protein>
    <submittedName>
        <fullName evidence="3">D-alanyl-D-alanine carboxypeptidase/D-alanyl-D-alanine-endopeptidase (Penicillin-binding protein 4)</fullName>
    </submittedName>
</protein>
<evidence type="ECO:0000313" key="4">
    <source>
        <dbReference type="Proteomes" id="UP000245489"/>
    </source>
</evidence>
<dbReference type="GO" id="GO:0004185">
    <property type="term" value="F:serine-type carboxypeptidase activity"/>
    <property type="evidence" value="ECO:0007669"/>
    <property type="project" value="InterPro"/>
</dbReference>
<name>A0A316EBI9_9BACT</name>
<evidence type="ECO:0000313" key="3">
    <source>
        <dbReference type="EMBL" id="PWK26940.1"/>
    </source>
</evidence>
<gene>
    <name evidence="3" type="ORF">LV89_02146</name>
</gene>
<accession>A0A316EBI9</accession>
<comment type="caution">
    <text evidence="3">The sequence shown here is derived from an EMBL/GenBank/DDBJ whole genome shotgun (WGS) entry which is preliminary data.</text>
</comment>
<keyword evidence="3" id="KW-0121">Carboxypeptidase</keyword>
<dbReference type="Gene3D" id="3.50.80.20">
    <property type="entry name" value="D-Ala-D-Ala carboxypeptidase C, peptidase S13"/>
    <property type="match status" value="1"/>
</dbReference>
<dbReference type="SUPFAM" id="SSF56601">
    <property type="entry name" value="beta-lactamase/transpeptidase-like"/>
    <property type="match status" value="1"/>
</dbReference>
<dbReference type="EMBL" id="QGGO01000009">
    <property type="protein sequence ID" value="PWK26940.1"/>
    <property type="molecule type" value="Genomic_DNA"/>
</dbReference>
<dbReference type="PRINTS" id="PR00922">
    <property type="entry name" value="DADACBPTASE3"/>
</dbReference>
<proteinExistence type="inferred from homology"/>
<reference evidence="3 4" key="1">
    <citation type="submission" date="2018-05" db="EMBL/GenBank/DDBJ databases">
        <title>Genomic Encyclopedia of Archaeal and Bacterial Type Strains, Phase II (KMG-II): from individual species to whole genera.</title>
        <authorList>
            <person name="Goeker M."/>
        </authorList>
    </citation>
    <scope>NUCLEOTIDE SEQUENCE [LARGE SCALE GENOMIC DNA]</scope>
    <source>
        <strain evidence="3 4">DSM 22214</strain>
    </source>
</reference>
<organism evidence="3 4">
    <name type="scientific">Arcicella aurantiaca</name>
    <dbReference type="NCBI Taxonomy" id="591202"/>
    <lineage>
        <taxon>Bacteria</taxon>
        <taxon>Pseudomonadati</taxon>
        <taxon>Bacteroidota</taxon>
        <taxon>Cytophagia</taxon>
        <taxon>Cytophagales</taxon>
        <taxon>Flectobacillaceae</taxon>
        <taxon>Arcicella</taxon>
    </lineage>
</organism>
<dbReference type="GO" id="GO:0000270">
    <property type="term" value="P:peptidoglycan metabolic process"/>
    <property type="evidence" value="ECO:0007669"/>
    <property type="project" value="TreeGrafter"/>
</dbReference>
<keyword evidence="3" id="KW-0645">Protease</keyword>
<dbReference type="Gene3D" id="3.40.710.10">
    <property type="entry name" value="DD-peptidase/beta-lactamase superfamily"/>
    <property type="match status" value="1"/>
</dbReference>
<sequence>MKLLLLSIIKIVLLQTQPQKVDSIKVLTPKDIIQRRIDSLVTSPFLENGFIGVSIKSVNSDKNIVEYNAKKSLTPASTLKLVSSATALMALGSEFRYTTTLEYSGEIKDSVLTGNIIIKGSGDPSLGSWRFKNQSDYKQLTENWAKKIKTLGIKEIKGRIFGDSSFFDENVTSDGWIWGDMGNYFGAAAYGLNMNENLYWATFNPAKLMESAALVKTAPDLPYYKKINRVLTDKAGTGDQVNIYSTPYQDVLVMEGFVPSGDNFSVKGSIPDPALFSAYFLHKKLEELNIKISESPISLLEANKKNISFQKPTQTSVIDSLQSPPLKELVKECNLHSINLYAESFLKTPSVIFNLGSSTDAAVKAVKQIWQTKGVKLEGLKIKDGSGLAPANGITPNNMTDILKAMFLEKSYDDFYESLPVLGVSGTVANLGKKSKAAGNVHAKSGSIDGVRAYSGYFTAQNGEMMCFSIMINKYNSEFGSATKELEKLMIMMVEL</sequence>
<dbReference type="InterPro" id="IPR012338">
    <property type="entry name" value="Beta-lactam/transpept-like"/>
</dbReference>
<evidence type="ECO:0000256" key="1">
    <source>
        <dbReference type="ARBA" id="ARBA00006096"/>
    </source>
</evidence>
<dbReference type="Pfam" id="PF02113">
    <property type="entry name" value="Peptidase_S13"/>
    <property type="match status" value="1"/>
</dbReference>
<dbReference type="NCBIfam" id="TIGR00666">
    <property type="entry name" value="PBP4"/>
    <property type="match status" value="1"/>
</dbReference>
<evidence type="ECO:0000256" key="2">
    <source>
        <dbReference type="ARBA" id="ARBA00022801"/>
    </source>
</evidence>
<dbReference type="OrthoDB" id="9802627at2"/>
<keyword evidence="2" id="KW-0378">Hydrolase</keyword>
<keyword evidence="4" id="KW-1185">Reference proteome</keyword>
<dbReference type="PANTHER" id="PTHR30023:SF0">
    <property type="entry name" value="PENICILLIN-SENSITIVE CARBOXYPEPTIDASE A"/>
    <property type="match status" value="1"/>
</dbReference>
<dbReference type="AlphaFoldDB" id="A0A316EBI9"/>
<dbReference type="PANTHER" id="PTHR30023">
    <property type="entry name" value="D-ALANYL-D-ALANINE CARBOXYPEPTIDASE"/>
    <property type="match status" value="1"/>
</dbReference>
<dbReference type="GO" id="GO:0006508">
    <property type="term" value="P:proteolysis"/>
    <property type="evidence" value="ECO:0007669"/>
    <property type="project" value="InterPro"/>
</dbReference>
<comment type="similarity">
    <text evidence="1">Belongs to the peptidase S13 family.</text>
</comment>
<dbReference type="Proteomes" id="UP000245489">
    <property type="component" value="Unassembled WGS sequence"/>
</dbReference>